<dbReference type="Pfam" id="PF22780">
    <property type="entry name" value="HI0933_like_1st"/>
    <property type="match status" value="1"/>
</dbReference>
<dbReference type="Gene3D" id="2.40.30.10">
    <property type="entry name" value="Translation factors"/>
    <property type="match status" value="1"/>
</dbReference>
<accession>A0A2A7UYR0</accession>
<keyword evidence="2" id="KW-0285">Flavoprotein</keyword>
<feature type="domain" description="RsdA/BaiN/AoA(So)-like insert" evidence="5">
    <location>
        <begin position="209"/>
        <end position="362"/>
    </location>
</feature>
<comment type="cofactor">
    <cofactor evidence="1">
        <name>FAD</name>
        <dbReference type="ChEBI" id="CHEBI:57692"/>
    </cofactor>
</comment>
<dbReference type="InterPro" id="IPR023166">
    <property type="entry name" value="BaiN-like_dom_sf"/>
</dbReference>
<evidence type="ECO:0000256" key="2">
    <source>
        <dbReference type="ARBA" id="ARBA00022630"/>
    </source>
</evidence>
<dbReference type="Gene3D" id="1.10.8.260">
    <property type="entry name" value="HI0933 insert domain-like"/>
    <property type="match status" value="1"/>
</dbReference>
<dbReference type="InterPro" id="IPR055178">
    <property type="entry name" value="RsdA/BaiN/AoA(So)-like_dom"/>
</dbReference>
<organism evidence="6 7">
    <name type="scientific">Comamonas terrigena</name>
    <dbReference type="NCBI Taxonomy" id="32013"/>
    <lineage>
        <taxon>Bacteria</taxon>
        <taxon>Pseudomonadati</taxon>
        <taxon>Pseudomonadota</taxon>
        <taxon>Betaproteobacteria</taxon>
        <taxon>Burkholderiales</taxon>
        <taxon>Comamonadaceae</taxon>
        <taxon>Comamonas</taxon>
    </lineage>
</organism>
<dbReference type="Proteomes" id="UP000220246">
    <property type="component" value="Unassembled WGS sequence"/>
</dbReference>
<evidence type="ECO:0000259" key="5">
    <source>
        <dbReference type="Pfam" id="PF22780"/>
    </source>
</evidence>
<dbReference type="InterPro" id="IPR036188">
    <property type="entry name" value="FAD/NAD-bd_sf"/>
</dbReference>
<dbReference type="InterPro" id="IPR004792">
    <property type="entry name" value="BaiN-like"/>
</dbReference>
<feature type="domain" description="RsdA/BaiN/AoA(So)-like Rossmann fold-like" evidence="4">
    <location>
        <begin position="12"/>
        <end position="415"/>
    </location>
</feature>
<dbReference type="STRING" id="1219032.GCA_001515545_01824"/>
<dbReference type="NCBIfam" id="TIGR00275">
    <property type="entry name" value="aminoacetone oxidase family FAD-binding enzyme"/>
    <property type="match status" value="1"/>
</dbReference>
<dbReference type="PANTHER" id="PTHR42887:SF2">
    <property type="entry name" value="OS12G0638800 PROTEIN"/>
    <property type="match status" value="1"/>
</dbReference>
<gene>
    <name evidence="6" type="ORF">CRM82_18560</name>
</gene>
<comment type="caution">
    <text evidence="6">The sequence shown here is derived from an EMBL/GenBank/DDBJ whole genome shotgun (WGS) entry which is preliminary data.</text>
</comment>
<dbReference type="RefSeq" id="WP_066536349.1">
    <property type="nucleotide sequence ID" value="NZ_PDEA01000001.1"/>
</dbReference>
<name>A0A2A7UYR0_COMTR</name>
<keyword evidence="7" id="KW-1185">Reference proteome</keyword>
<protein>
    <submittedName>
        <fullName evidence="6">NAD(P)/FAD-dependent oxidoreductase</fullName>
    </submittedName>
</protein>
<reference evidence="7" key="1">
    <citation type="submission" date="2017-09" db="EMBL/GenBank/DDBJ databases">
        <title>FDA dAtabase for Regulatory Grade micrObial Sequences (FDA-ARGOS): Supporting development and validation of Infectious Disease Dx tests.</title>
        <authorList>
            <person name="Minogue T."/>
            <person name="Wolcott M."/>
            <person name="Wasieloski L."/>
            <person name="Aguilar W."/>
            <person name="Moore D."/>
            <person name="Tallon L."/>
            <person name="Sadzewicz L."/>
            <person name="Ott S."/>
            <person name="Zhao X."/>
            <person name="Nagaraj S."/>
            <person name="Vavikolanu K."/>
            <person name="Aluvathingal J."/>
            <person name="Nadendla S."/>
            <person name="Sichtig H."/>
        </authorList>
    </citation>
    <scope>NUCLEOTIDE SEQUENCE [LARGE SCALE GENOMIC DNA]</scope>
    <source>
        <strain evidence="7">FDAARGOS_394</strain>
    </source>
</reference>
<dbReference type="Pfam" id="PF03486">
    <property type="entry name" value="HI0933_like"/>
    <property type="match status" value="1"/>
</dbReference>
<sequence length="426" mass="46014">MPSDTTSALHFDAVILGAGAAGLFCAAQAGQRGLKVLLIDHAEKVAEKIRISGGGRCNFTNRDLDVRAPHKHYVGQNPQFCRSALSRYTPQDFIALMERHGIPYEEKHKGQLFATTSAEDIIRMLLAECADGGVTRWQPCRVEKVVHAPADAGADTEGTGSYQIHTDRGLVRAPRLVLATGGLSIPKIGATDFGYRLAQQFQLPLIERRAGLVPLTFDGAAWQPYAQLAGLALPVEISTGSKKDRMAFLEDLLFTHRGLSGPAVLQISSYWKDGAPLHINLLPGVDVAQLLASAKLQSRKLVVNELAQHMPTRLAEAWVAQHPELQRPINEASDKALAKLADQITRWEITPTGSEGYKKAEVTLGGIDTKALSQQTMECKAQPDLYAIGEVVDITGWLGGYNFQWAWASAAACAEAMALSAGMAAD</sequence>
<evidence type="ECO:0000313" key="6">
    <source>
        <dbReference type="EMBL" id="PEH90326.1"/>
    </source>
</evidence>
<dbReference type="InterPro" id="IPR057661">
    <property type="entry name" value="RsdA/BaiN/AoA(So)_Rossmann"/>
</dbReference>
<proteinExistence type="predicted"/>
<dbReference type="SUPFAM" id="SSF51905">
    <property type="entry name" value="FAD/NAD(P)-binding domain"/>
    <property type="match status" value="1"/>
</dbReference>
<dbReference type="PRINTS" id="PR00411">
    <property type="entry name" value="PNDRDTASEI"/>
</dbReference>
<dbReference type="EMBL" id="PDEA01000001">
    <property type="protein sequence ID" value="PEH90326.1"/>
    <property type="molecule type" value="Genomic_DNA"/>
</dbReference>
<dbReference type="SUPFAM" id="SSF160996">
    <property type="entry name" value="HI0933 insert domain-like"/>
    <property type="match status" value="1"/>
</dbReference>
<dbReference type="PANTHER" id="PTHR42887">
    <property type="entry name" value="OS12G0638800 PROTEIN"/>
    <property type="match status" value="1"/>
</dbReference>
<evidence type="ECO:0000259" key="4">
    <source>
        <dbReference type="Pfam" id="PF03486"/>
    </source>
</evidence>
<evidence type="ECO:0000256" key="1">
    <source>
        <dbReference type="ARBA" id="ARBA00001974"/>
    </source>
</evidence>
<evidence type="ECO:0000313" key="7">
    <source>
        <dbReference type="Proteomes" id="UP000220246"/>
    </source>
</evidence>
<dbReference type="Gene3D" id="3.50.50.60">
    <property type="entry name" value="FAD/NAD(P)-binding domain"/>
    <property type="match status" value="1"/>
</dbReference>
<keyword evidence="3" id="KW-0274">FAD</keyword>
<dbReference type="AlphaFoldDB" id="A0A2A7UYR0"/>
<evidence type="ECO:0000256" key="3">
    <source>
        <dbReference type="ARBA" id="ARBA00022827"/>
    </source>
</evidence>
<dbReference type="GeneID" id="80802633"/>
<dbReference type="OrthoDB" id="9773233at2"/>